<accession>A0ABT1A7Q5</accession>
<organism evidence="2 3">
    <name type="scientific">Pseudonocardia humida</name>
    <dbReference type="NCBI Taxonomy" id="2800819"/>
    <lineage>
        <taxon>Bacteria</taxon>
        <taxon>Bacillati</taxon>
        <taxon>Actinomycetota</taxon>
        <taxon>Actinomycetes</taxon>
        <taxon>Pseudonocardiales</taxon>
        <taxon>Pseudonocardiaceae</taxon>
        <taxon>Pseudonocardia</taxon>
    </lineage>
</organism>
<dbReference type="Gene3D" id="3.40.710.10">
    <property type="entry name" value="DD-peptidase/beta-lactamase superfamily"/>
    <property type="match status" value="1"/>
</dbReference>
<proteinExistence type="predicted"/>
<dbReference type="InterPro" id="IPR012338">
    <property type="entry name" value="Beta-lactam/transpept-like"/>
</dbReference>
<gene>
    <name evidence="2" type="ORF">KDL28_28695</name>
</gene>
<comment type="caution">
    <text evidence="2">The sequence shown here is derived from an EMBL/GenBank/DDBJ whole genome shotgun (WGS) entry which is preliminary data.</text>
</comment>
<dbReference type="InterPro" id="IPR050789">
    <property type="entry name" value="Diverse_Enzym_Activities"/>
</dbReference>
<dbReference type="PANTHER" id="PTHR43283:SF3">
    <property type="entry name" value="BETA-LACTAMASE FAMILY PROTEIN (AFU_ORTHOLOGUE AFUA_5G07500)"/>
    <property type="match status" value="1"/>
</dbReference>
<dbReference type="Pfam" id="PF00144">
    <property type="entry name" value="Beta-lactamase"/>
    <property type="match status" value="1"/>
</dbReference>
<reference evidence="2" key="1">
    <citation type="submission" date="2021-04" db="EMBL/GenBank/DDBJ databases">
        <title>Pseudonocardia sp. nov., isolated from sandy soil of mangrove forest.</title>
        <authorList>
            <person name="Zan Z."/>
            <person name="Huang R."/>
            <person name="Liu W."/>
        </authorList>
    </citation>
    <scope>NUCLEOTIDE SEQUENCE</scope>
    <source>
        <strain evidence="2">S2-4</strain>
    </source>
</reference>
<evidence type="ECO:0000313" key="2">
    <source>
        <dbReference type="EMBL" id="MCO1659055.1"/>
    </source>
</evidence>
<evidence type="ECO:0000313" key="3">
    <source>
        <dbReference type="Proteomes" id="UP001165283"/>
    </source>
</evidence>
<sequence>MGSGFDGSAAAAIDEVLAGAVRTGAVPHVAAIVADRDGILYEGGAGVRVAGEGDDPVTTSTQFRIMSMTKMVCTAAALQQVERGELELDAPVDTYLPEFADLQVLEGFDGDTPKLRPAGNRATVRNLVTHTSGLAYWFWDADLARYEKVTGQPNVVPGSLEAFKAPLVTDPGTRFVYGINTDWLGRVVETVAGTTLDVVIKDGITGPLGMDDTMFRLDQQRYANCVSVHVRGEDGAWTSAGEILNQEPDWWAGGHGLYSTPRDYIRFERALLRGGELDGARILRSETVDAAFTNQIGDLDFPAEIPTADPPITASLNVGPGWKWGYGLLLNTVDVPGARRAGTGAWAGLFNTHFFVDRATGICASIYTNSLPFITEEAWKTYADVEAAVYAAL</sequence>
<dbReference type="PANTHER" id="PTHR43283">
    <property type="entry name" value="BETA-LACTAMASE-RELATED"/>
    <property type="match status" value="1"/>
</dbReference>
<dbReference type="Proteomes" id="UP001165283">
    <property type="component" value="Unassembled WGS sequence"/>
</dbReference>
<dbReference type="EMBL" id="JAGSOV010000061">
    <property type="protein sequence ID" value="MCO1659055.1"/>
    <property type="molecule type" value="Genomic_DNA"/>
</dbReference>
<keyword evidence="3" id="KW-1185">Reference proteome</keyword>
<dbReference type="InterPro" id="IPR001466">
    <property type="entry name" value="Beta-lactam-related"/>
</dbReference>
<evidence type="ECO:0000259" key="1">
    <source>
        <dbReference type="Pfam" id="PF00144"/>
    </source>
</evidence>
<feature type="domain" description="Beta-lactamase-related" evidence="1">
    <location>
        <begin position="14"/>
        <end position="385"/>
    </location>
</feature>
<dbReference type="RefSeq" id="WP_252443648.1">
    <property type="nucleotide sequence ID" value="NZ_JAGSOV010000061.1"/>
</dbReference>
<dbReference type="SUPFAM" id="SSF56601">
    <property type="entry name" value="beta-lactamase/transpeptidase-like"/>
    <property type="match status" value="1"/>
</dbReference>
<protein>
    <submittedName>
        <fullName evidence="2">Beta-lactamase family protein</fullName>
    </submittedName>
</protein>
<name>A0ABT1A7Q5_9PSEU</name>